<dbReference type="InterPro" id="IPR013321">
    <property type="entry name" value="Arc_rbn_hlx_hlx"/>
</dbReference>
<evidence type="ECO:0008006" key="3">
    <source>
        <dbReference type="Google" id="ProtNLM"/>
    </source>
</evidence>
<sequence length="76" mass="8122">MAESPMVGARVPQEWQQQIQEIAAAAGRKEAEVVREAIAQYLGQTDPSSVKGAIASLEDRVASLERKFAGLGRLVG</sequence>
<accession>A0A6N8G282</accession>
<dbReference type="Proteomes" id="UP000441797">
    <property type="component" value="Unassembled WGS sequence"/>
</dbReference>
<gene>
    <name evidence="1" type="ORF">BWI75_25025</name>
</gene>
<dbReference type="OrthoDB" id="427478at2"/>
<dbReference type="InterPro" id="IPR010985">
    <property type="entry name" value="Ribbon_hlx_hlx"/>
</dbReference>
<dbReference type="RefSeq" id="WP_155707484.1">
    <property type="nucleotide sequence ID" value="NZ_CAWPEY010000091.1"/>
</dbReference>
<organism evidence="1 2">
    <name type="scientific">Gloeocapsopsis dulcis AAB1 = 1H9</name>
    <dbReference type="NCBI Taxonomy" id="1433147"/>
    <lineage>
        <taxon>Bacteria</taxon>
        <taxon>Bacillati</taxon>
        <taxon>Cyanobacteriota</taxon>
        <taxon>Cyanophyceae</taxon>
        <taxon>Oscillatoriophycideae</taxon>
        <taxon>Chroococcales</taxon>
        <taxon>Chroococcaceae</taxon>
        <taxon>Gloeocapsopsis</taxon>
        <taxon>Gloeocapsopsis dulcis</taxon>
    </lineage>
</organism>
<reference evidence="1 2" key="1">
    <citation type="journal article" date="2019" name="Front. Microbiol.">
        <title>Genomic Features for Desiccation Tolerance and Sugar Biosynthesis in the Extremophile Gloeocapsopsis sp. UTEX B3054.</title>
        <authorList>
            <person name="Urrejola C."/>
            <person name="Alcorta J."/>
            <person name="Salas L."/>
            <person name="Vasquez M."/>
            <person name="Polz M.F."/>
            <person name="Vicuna R."/>
            <person name="Diez B."/>
        </authorList>
    </citation>
    <scope>NUCLEOTIDE SEQUENCE [LARGE SCALE GENOMIC DNA]</scope>
    <source>
        <strain evidence="1 2">1H9</strain>
    </source>
</reference>
<dbReference type="Gene3D" id="1.10.1220.10">
    <property type="entry name" value="Met repressor-like"/>
    <property type="match status" value="1"/>
</dbReference>
<dbReference type="EMBL" id="NAPY01000082">
    <property type="protein sequence ID" value="MUL39443.1"/>
    <property type="molecule type" value="Genomic_DNA"/>
</dbReference>
<evidence type="ECO:0000313" key="2">
    <source>
        <dbReference type="Proteomes" id="UP000441797"/>
    </source>
</evidence>
<protein>
    <recommendedName>
        <fullName evidence="3">Ribbon-helix-helix protein CopG domain-containing protein</fullName>
    </recommendedName>
</protein>
<proteinExistence type="predicted"/>
<dbReference type="SUPFAM" id="SSF47598">
    <property type="entry name" value="Ribbon-helix-helix"/>
    <property type="match status" value="1"/>
</dbReference>
<comment type="caution">
    <text evidence="1">The sequence shown here is derived from an EMBL/GenBank/DDBJ whole genome shotgun (WGS) entry which is preliminary data.</text>
</comment>
<dbReference type="GO" id="GO:0006355">
    <property type="term" value="P:regulation of DNA-templated transcription"/>
    <property type="evidence" value="ECO:0007669"/>
    <property type="project" value="InterPro"/>
</dbReference>
<keyword evidence="2" id="KW-1185">Reference proteome</keyword>
<dbReference type="AlphaFoldDB" id="A0A6N8G282"/>
<name>A0A6N8G282_9CHRO</name>
<evidence type="ECO:0000313" key="1">
    <source>
        <dbReference type="EMBL" id="MUL39443.1"/>
    </source>
</evidence>